<proteinExistence type="predicted"/>
<reference evidence="1 2" key="1">
    <citation type="submission" date="2019-08" db="EMBL/GenBank/DDBJ databases">
        <title>100 year-old enigma solved: identification of Planctomyces bekefii, the type genus and species of the phylum Planctomycetes.</title>
        <authorList>
            <person name="Svetlana D.N."/>
            <person name="Overmann J."/>
        </authorList>
    </citation>
    <scope>NUCLEOTIDE SEQUENCE [LARGE SCALE GENOMIC DNA]</scope>
    <source>
        <strain evidence="1">Phe10_nw2017</strain>
    </source>
</reference>
<dbReference type="EMBL" id="SRHE01000535">
    <property type="protein sequence ID" value="TWW08714.1"/>
    <property type="molecule type" value="Genomic_DNA"/>
</dbReference>
<evidence type="ECO:0000313" key="2">
    <source>
        <dbReference type="Proteomes" id="UP000321083"/>
    </source>
</evidence>
<evidence type="ECO:0000313" key="1">
    <source>
        <dbReference type="EMBL" id="TWW08714.1"/>
    </source>
</evidence>
<organism evidence="1 2">
    <name type="scientific">Planctomyces bekefii</name>
    <dbReference type="NCBI Taxonomy" id="1653850"/>
    <lineage>
        <taxon>Bacteria</taxon>
        <taxon>Pseudomonadati</taxon>
        <taxon>Planctomycetota</taxon>
        <taxon>Planctomycetia</taxon>
        <taxon>Planctomycetales</taxon>
        <taxon>Planctomycetaceae</taxon>
        <taxon>Planctomyces</taxon>
    </lineage>
</organism>
<dbReference type="Proteomes" id="UP000321083">
    <property type="component" value="Unassembled WGS sequence"/>
</dbReference>
<protein>
    <submittedName>
        <fullName evidence="1">Uncharacterized protein</fullName>
    </submittedName>
</protein>
<dbReference type="AlphaFoldDB" id="A0A5C6M6A7"/>
<gene>
    <name evidence="1" type="ORF">E3A20_21560</name>
</gene>
<dbReference type="InterPro" id="IPR029058">
    <property type="entry name" value="AB_hydrolase_fold"/>
</dbReference>
<sequence>MDGGLSWRLLMFVWWVLSAVPDCGARAAAGDERWPETLAGTVRLESGEPLDRVMVSGLRRFCLRELADAPRVRDQLWSPFLLSADTLRLRAEERRGELRRLLGVVDPRVTQVASVAGLASAVGAAGTWGFEGPSGGGLRRVRWPVLSGVTAEGLLLVPARIRGAVVLLPDAAWTPEMLCGVSAGAEVSQGVVSRLVEAGCVVVVPALISRDQRFSGNPDVVLTNQSHREYLYRQSFVVGRHVAGYEVQKVLAASEYHHSKQMPPDRFSPYHPVP</sequence>
<keyword evidence="2" id="KW-1185">Reference proteome</keyword>
<reference evidence="1 2" key="2">
    <citation type="submission" date="2019-08" db="EMBL/GenBank/DDBJ databases">
        <authorList>
            <person name="Henke P."/>
        </authorList>
    </citation>
    <scope>NUCLEOTIDE SEQUENCE [LARGE SCALE GENOMIC DNA]</scope>
    <source>
        <strain evidence="1">Phe10_nw2017</strain>
    </source>
</reference>
<name>A0A5C6M6A7_9PLAN</name>
<comment type="caution">
    <text evidence="1">The sequence shown here is derived from an EMBL/GenBank/DDBJ whole genome shotgun (WGS) entry which is preliminary data.</text>
</comment>
<accession>A0A5C6M6A7</accession>
<dbReference type="Gene3D" id="3.40.50.1820">
    <property type="entry name" value="alpha/beta hydrolase"/>
    <property type="match status" value="1"/>
</dbReference>